<evidence type="ECO:0000256" key="2">
    <source>
        <dbReference type="ARBA" id="ARBA00022448"/>
    </source>
</evidence>
<protein>
    <submittedName>
        <fullName evidence="10">DHA2 family efflux MFS transporter permease subunit</fullName>
    </submittedName>
</protein>
<feature type="transmembrane region" description="Helical" evidence="8">
    <location>
        <begin position="366"/>
        <end position="392"/>
    </location>
</feature>
<feature type="transmembrane region" description="Helical" evidence="8">
    <location>
        <begin position="53"/>
        <end position="71"/>
    </location>
</feature>
<feature type="transmembrane region" description="Helical" evidence="8">
    <location>
        <begin position="302"/>
        <end position="324"/>
    </location>
</feature>
<dbReference type="EMBL" id="JBEZFP010000041">
    <property type="protein sequence ID" value="MEU8135371.1"/>
    <property type="molecule type" value="Genomic_DNA"/>
</dbReference>
<evidence type="ECO:0000256" key="7">
    <source>
        <dbReference type="ARBA" id="ARBA00023251"/>
    </source>
</evidence>
<dbReference type="PROSITE" id="PS50850">
    <property type="entry name" value="MFS"/>
    <property type="match status" value="1"/>
</dbReference>
<keyword evidence="4 8" id="KW-0812">Transmembrane</keyword>
<evidence type="ECO:0000256" key="4">
    <source>
        <dbReference type="ARBA" id="ARBA00022692"/>
    </source>
</evidence>
<dbReference type="Proteomes" id="UP001551482">
    <property type="component" value="Unassembled WGS sequence"/>
</dbReference>
<feature type="transmembrane region" description="Helical" evidence="8">
    <location>
        <begin position="439"/>
        <end position="458"/>
    </location>
</feature>
<feature type="transmembrane region" description="Helical" evidence="8">
    <location>
        <begin position="271"/>
        <end position="296"/>
    </location>
</feature>
<keyword evidence="3" id="KW-1003">Cell membrane</keyword>
<feature type="transmembrane region" description="Helical" evidence="8">
    <location>
        <begin position="12"/>
        <end position="33"/>
    </location>
</feature>
<sequence length="487" mass="48991">MSESVPRDPSRGRGLVAAVVCAGVVLVNVDLFIVNVAVPSIAETWPGADLADLSWVLNGYAVVFAALLVPAGRLADRSGHRTVFLRGTAVFTLASVLCAAAPGVGWLVGARLLQAAGAALLMPSSLGLLLTSYPPERRAAVVRVWTAVGGVAAAVGPVLGGLLAEPGWRWVFLVNVPIGIAAVVVGARVLPAGPPVGERGPLPDLLGSALVTVGIGALALGLVKADEWGWASPRALAAWAVFAVLAAWFVVRTARHPRPVVEPALVRVRAFGVAGVASVLFGLAFAGMLLGITLWAQGVWGWSALRTGLAITPGPLLVPPTAILAGKWAARTGPGLLASVGGALFAGGTLWWAATLEADSAYAASMLPGMMLTGLGVGLMLPTLVAAAVTALPQEHAATGSGVVTMLRQLGSVLGVSLAVVVLGSPMAGGGAADDFDRLWYLLAGASLGASAVSVLLAGRRRGAAPGGPAAYRAGETTAVAETADRA</sequence>
<dbReference type="InterPro" id="IPR036259">
    <property type="entry name" value="MFS_trans_sf"/>
</dbReference>
<dbReference type="SUPFAM" id="SSF103473">
    <property type="entry name" value="MFS general substrate transporter"/>
    <property type="match status" value="1"/>
</dbReference>
<gene>
    <name evidence="10" type="ORF">AB0C36_17840</name>
</gene>
<dbReference type="InterPro" id="IPR011701">
    <property type="entry name" value="MFS"/>
</dbReference>
<comment type="subcellular location">
    <subcellularLocation>
        <location evidence="1">Cell membrane</location>
        <topology evidence="1">Multi-pass membrane protein</topology>
    </subcellularLocation>
</comment>
<feature type="transmembrane region" description="Helical" evidence="8">
    <location>
        <begin position="170"/>
        <end position="190"/>
    </location>
</feature>
<evidence type="ECO:0000256" key="3">
    <source>
        <dbReference type="ARBA" id="ARBA00022475"/>
    </source>
</evidence>
<organism evidence="10 11">
    <name type="scientific">Streptodolium elevatio</name>
    <dbReference type="NCBI Taxonomy" id="3157996"/>
    <lineage>
        <taxon>Bacteria</taxon>
        <taxon>Bacillati</taxon>
        <taxon>Actinomycetota</taxon>
        <taxon>Actinomycetes</taxon>
        <taxon>Kitasatosporales</taxon>
        <taxon>Streptomycetaceae</taxon>
        <taxon>Streptodolium</taxon>
    </lineage>
</organism>
<feature type="transmembrane region" description="Helical" evidence="8">
    <location>
        <begin position="142"/>
        <end position="164"/>
    </location>
</feature>
<evidence type="ECO:0000256" key="8">
    <source>
        <dbReference type="SAM" id="Phobius"/>
    </source>
</evidence>
<reference evidence="10 11" key="1">
    <citation type="submission" date="2024-06" db="EMBL/GenBank/DDBJ databases">
        <title>The Natural Products Discovery Center: Release of the First 8490 Sequenced Strains for Exploring Actinobacteria Biosynthetic Diversity.</title>
        <authorList>
            <person name="Kalkreuter E."/>
            <person name="Kautsar S.A."/>
            <person name="Yang D."/>
            <person name="Bader C.D."/>
            <person name="Teijaro C.N."/>
            <person name="Fluegel L."/>
            <person name="Davis C.M."/>
            <person name="Simpson J.R."/>
            <person name="Lauterbach L."/>
            <person name="Steele A.D."/>
            <person name="Gui C."/>
            <person name="Meng S."/>
            <person name="Li G."/>
            <person name="Viehrig K."/>
            <person name="Ye F."/>
            <person name="Su P."/>
            <person name="Kiefer A.F."/>
            <person name="Nichols A."/>
            <person name="Cepeda A.J."/>
            <person name="Yan W."/>
            <person name="Fan B."/>
            <person name="Jiang Y."/>
            <person name="Adhikari A."/>
            <person name="Zheng C.-J."/>
            <person name="Schuster L."/>
            <person name="Cowan T.M."/>
            <person name="Smanski M.J."/>
            <person name="Chevrette M.G."/>
            <person name="De Carvalho L.P.S."/>
            <person name="Shen B."/>
        </authorList>
    </citation>
    <scope>NUCLEOTIDE SEQUENCE [LARGE SCALE GENOMIC DNA]</scope>
    <source>
        <strain evidence="10 11">NPDC048946</strain>
    </source>
</reference>
<dbReference type="PANTHER" id="PTHR42718:SF48">
    <property type="entry name" value="CONSERVED TWO-DOMAIN MEMBRANE PROTEIN-RELATED"/>
    <property type="match status" value="1"/>
</dbReference>
<name>A0ABV3DHZ2_9ACTN</name>
<evidence type="ECO:0000256" key="5">
    <source>
        <dbReference type="ARBA" id="ARBA00022989"/>
    </source>
</evidence>
<feature type="transmembrane region" description="Helical" evidence="8">
    <location>
        <begin position="235"/>
        <end position="251"/>
    </location>
</feature>
<accession>A0ABV3DHZ2</accession>
<proteinExistence type="predicted"/>
<feature type="transmembrane region" description="Helical" evidence="8">
    <location>
        <begin position="413"/>
        <end position="433"/>
    </location>
</feature>
<dbReference type="PANTHER" id="PTHR42718">
    <property type="entry name" value="MAJOR FACILITATOR SUPERFAMILY MULTIDRUG TRANSPORTER MFSC"/>
    <property type="match status" value="1"/>
</dbReference>
<feature type="transmembrane region" description="Helical" evidence="8">
    <location>
        <begin position="83"/>
        <end position="106"/>
    </location>
</feature>
<dbReference type="CDD" id="cd17321">
    <property type="entry name" value="MFS_MMR_MDR_like"/>
    <property type="match status" value="1"/>
</dbReference>
<comment type="caution">
    <text evidence="10">The sequence shown here is derived from an EMBL/GenBank/DDBJ whole genome shotgun (WGS) entry which is preliminary data.</text>
</comment>
<keyword evidence="6 8" id="KW-0472">Membrane</keyword>
<dbReference type="NCBIfam" id="TIGR00711">
    <property type="entry name" value="efflux_EmrB"/>
    <property type="match status" value="1"/>
</dbReference>
<evidence type="ECO:0000256" key="6">
    <source>
        <dbReference type="ARBA" id="ARBA00023136"/>
    </source>
</evidence>
<keyword evidence="11" id="KW-1185">Reference proteome</keyword>
<evidence type="ECO:0000313" key="10">
    <source>
        <dbReference type="EMBL" id="MEU8135371.1"/>
    </source>
</evidence>
<dbReference type="Pfam" id="PF07690">
    <property type="entry name" value="MFS_1"/>
    <property type="match status" value="1"/>
</dbReference>
<evidence type="ECO:0000259" key="9">
    <source>
        <dbReference type="PROSITE" id="PS50850"/>
    </source>
</evidence>
<evidence type="ECO:0000256" key="1">
    <source>
        <dbReference type="ARBA" id="ARBA00004651"/>
    </source>
</evidence>
<feature type="transmembrane region" description="Helical" evidence="8">
    <location>
        <begin position="202"/>
        <end position="223"/>
    </location>
</feature>
<feature type="domain" description="Major facilitator superfamily (MFS) profile" evidence="9">
    <location>
        <begin position="16"/>
        <end position="462"/>
    </location>
</feature>
<dbReference type="Gene3D" id="1.20.1250.20">
    <property type="entry name" value="MFS general substrate transporter like domains"/>
    <property type="match status" value="2"/>
</dbReference>
<dbReference type="InterPro" id="IPR004638">
    <property type="entry name" value="EmrB-like"/>
</dbReference>
<feature type="transmembrane region" description="Helical" evidence="8">
    <location>
        <begin position="336"/>
        <end position="354"/>
    </location>
</feature>
<dbReference type="RefSeq" id="WP_358355069.1">
    <property type="nucleotide sequence ID" value="NZ_JBEZFP010000041.1"/>
</dbReference>
<feature type="transmembrane region" description="Helical" evidence="8">
    <location>
        <begin position="112"/>
        <end position="130"/>
    </location>
</feature>
<keyword evidence="5 8" id="KW-1133">Transmembrane helix</keyword>
<keyword evidence="2" id="KW-0813">Transport</keyword>
<keyword evidence="7" id="KW-0046">Antibiotic resistance</keyword>
<dbReference type="InterPro" id="IPR020846">
    <property type="entry name" value="MFS_dom"/>
</dbReference>
<evidence type="ECO:0000313" key="11">
    <source>
        <dbReference type="Proteomes" id="UP001551482"/>
    </source>
</evidence>